<keyword evidence="1" id="KW-0472">Membrane</keyword>
<sequence length="117" mass="11745">MAKHVGAGFLVARLLVATLGAATSGWTLVVAFAFASMTGVSPSGSPQWWAAALGRLFLSSSESVIAWLLSALLLACAGIGARDLVVLLYRLGSGLANAIARSPRAPGPIPPMNGAGG</sequence>
<proteinExistence type="predicted"/>
<evidence type="ECO:0000313" key="3">
    <source>
        <dbReference type="Proteomes" id="UP000245802"/>
    </source>
</evidence>
<evidence type="ECO:0000313" key="2">
    <source>
        <dbReference type="EMBL" id="AWM38892.1"/>
    </source>
</evidence>
<organism evidence="2 3">
    <name type="scientific">Gemmata obscuriglobus</name>
    <dbReference type="NCBI Taxonomy" id="114"/>
    <lineage>
        <taxon>Bacteria</taxon>
        <taxon>Pseudomonadati</taxon>
        <taxon>Planctomycetota</taxon>
        <taxon>Planctomycetia</taxon>
        <taxon>Gemmatales</taxon>
        <taxon>Gemmataceae</taxon>
        <taxon>Gemmata</taxon>
    </lineage>
</organism>
<dbReference type="RefSeq" id="WP_010037771.1">
    <property type="nucleotide sequence ID" value="NZ_CP025958.1"/>
</dbReference>
<dbReference type="KEGG" id="gog:C1280_19145"/>
<dbReference type="EMBL" id="CP025958">
    <property type="protein sequence ID" value="AWM38892.1"/>
    <property type="molecule type" value="Genomic_DNA"/>
</dbReference>
<accession>A0A2Z3H3J2</accession>
<protein>
    <submittedName>
        <fullName evidence="2">Uncharacterized protein</fullName>
    </submittedName>
</protein>
<dbReference type="AlphaFoldDB" id="A0A2Z3H3J2"/>
<feature type="transmembrane region" description="Helical" evidence="1">
    <location>
        <begin position="64"/>
        <end position="89"/>
    </location>
</feature>
<evidence type="ECO:0000256" key="1">
    <source>
        <dbReference type="SAM" id="Phobius"/>
    </source>
</evidence>
<keyword evidence="1" id="KW-1133">Transmembrane helix</keyword>
<reference evidence="2 3" key="1">
    <citation type="submission" date="2018-01" db="EMBL/GenBank/DDBJ databases">
        <title>G. obscuriglobus.</title>
        <authorList>
            <person name="Franke J."/>
            <person name="Blomberg W."/>
            <person name="Selmecki A."/>
        </authorList>
    </citation>
    <scope>NUCLEOTIDE SEQUENCE [LARGE SCALE GENOMIC DNA]</scope>
    <source>
        <strain evidence="2 3">DSM 5831</strain>
    </source>
</reference>
<feature type="transmembrane region" description="Helical" evidence="1">
    <location>
        <begin position="12"/>
        <end position="35"/>
    </location>
</feature>
<keyword evidence="3" id="KW-1185">Reference proteome</keyword>
<dbReference type="Proteomes" id="UP000245802">
    <property type="component" value="Chromosome"/>
</dbReference>
<keyword evidence="1" id="KW-0812">Transmembrane</keyword>
<name>A0A2Z3H3J2_9BACT</name>
<gene>
    <name evidence="2" type="ORF">C1280_19145</name>
</gene>